<evidence type="ECO:0000313" key="2">
    <source>
        <dbReference type="EMBL" id="KDO29364.1"/>
    </source>
</evidence>
<dbReference type="RefSeq" id="XP_012199867.1">
    <property type="nucleotide sequence ID" value="XM_012344477.1"/>
</dbReference>
<feature type="compositionally biased region" description="Pro residues" evidence="1">
    <location>
        <begin position="1"/>
        <end position="13"/>
    </location>
</feature>
<reference evidence="2 3" key="1">
    <citation type="journal article" date="2013" name="PLoS Genet.">
        <title>Distinctive expansion of potential virulence genes in the genome of the oomycete fish pathogen Saprolegnia parasitica.</title>
        <authorList>
            <person name="Jiang R.H."/>
            <person name="de Bruijn I."/>
            <person name="Haas B.J."/>
            <person name="Belmonte R."/>
            <person name="Lobach L."/>
            <person name="Christie J."/>
            <person name="van den Ackerveken G."/>
            <person name="Bottin A."/>
            <person name="Bulone V."/>
            <person name="Diaz-Moreno S.M."/>
            <person name="Dumas B."/>
            <person name="Fan L."/>
            <person name="Gaulin E."/>
            <person name="Govers F."/>
            <person name="Grenville-Briggs L.J."/>
            <person name="Horner N.R."/>
            <person name="Levin J.Z."/>
            <person name="Mammella M."/>
            <person name="Meijer H.J."/>
            <person name="Morris P."/>
            <person name="Nusbaum C."/>
            <person name="Oome S."/>
            <person name="Phillips A.J."/>
            <person name="van Rooyen D."/>
            <person name="Rzeszutek E."/>
            <person name="Saraiva M."/>
            <person name="Secombes C.J."/>
            <person name="Seidl M.F."/>
            <person name="Snel B."/>
            <person name="Stassen J.H."/>
            <person name="Sykes S."/>
            <person name="Tripathy S."/>
            <person name="van den Berg H."/>
            <person name="Vega-Arreguin J.C."/>
            <person name="Wawra S."/>
            <person name="Young S.K."/>
            <person name="Zeng Q."/>
            <person name="Dieguez-Uribeondo J."/>
            <person name="Russ C."/>
            <person name="Tyler B.M."/>
            <person name="van West P."/>
        </authorList>
    </citation>
    <scope>NUCLEOTIDE SEQUENCE [LARGE SCALE GENOMIC DNA]</scope>
    <source>
        <strain evidence="2 3">CBS 223.65</strain>
    </source>
</reference>
<dbReference type="AlphaFoldDB" id="A0A067CF31"/>
<dbReference type="KEGG" id="spar:SPRG_05900"/>
<dbReference type="EMBL" id="KK583206">
    <property type="protein sequence ID" value="KDO29364.1"/>
    <property type="molecule type" value="Genomic_DNA"/>
</dbReference>
<sequence length="114" mass="12395">MDTVPPPPPPPPRVVIASSPGKRKPASLLHEIQAGAALRKPPPRPPVGLPARDDLLRQLQLKQQLRPVERHVVKRRVEDAAPQFTGAIARVLARRAAIAGDSDEDADSDSDTEW</sequence>
<proteinExistence type="predicted"/>
<protein>
    <recommendedName>
        <fullName evidence="4">WH2 domain-containing protein</fullName>
    </recommendedName>
</protein>
<feature type="region of interest" description="Disordered" evidence="1">
    <location>
        <begin position="1"/>
        <end position="25"/>
    </location>
</feature>
<evidence type="ECO:0000256" key="1">
    <source>
        <dbReference type="SAM" id="MobiDB-lite"/>
    </source>
</evidence>
<evidence type="ECO:0008006" key="4">
    <source>
        <dbReference type="Google" id="ProtNLM"/>
    </source>
</evidence>
<organism evidence="2 3">
    <name type="scientific">Saprolegnia parasitica (strain CBS 223.65)</name>
    <dbReference type="NCBI Taxonomy" id="695850"/>
    <lineage>
        <taxon>Eukaryota</taxon>
        <taxon>Sar</taxon>
        <taxon>Stramenopiles</taxon>
        <taxon>Oomycota</taxon>
        <taxon>Saprolegniomycetes</taxon>
        <taxon>Saprolegniales</taxon>
        <taxon>Saprolegniaceae</taxon>
        <taxon>Saprolegnia</taxon>
    </lineage>
</organism>
<dbReference type="Proteomes" id="UP000030745">
    <property type="component" value="Unassembled WGS sequence"/>
</dbReference>
<dbReference type="VEuPathDB" id="FungiDB:SPRG_05900"/>
<accession>A0A067CF31</accession>
<keyword evidence="3" id="KW-1185">Reference proteome</keyword>
<name>A0A067CF31_SAPPC</name>
<dbReference type="GeneID" id="24128274"/>
<dbReference type="Gene3D" id="6.10.280.150">
    <property type="match status" value="1"/>
</dbReference>
<gene>
    <name evidence="2" type="ORF">SPRG_05900</name>
</gene>
<evidence type="ECO:0000313" key="3">
    <source>
        <dbReference type="Proteomes" id="UP000030745"/>
    </source>
</evidence>